<dbReference type="EMBL" id="BMPI01000020">
    <property type="protein sequence ID" value="GGM37043.1"/>
    <property type="molecule type" value="Genomic_DNA"/>
</dbReference>
<dbReference type="PROSITE" id="PS00678">
    <property type="entry name" value="WD_REPEATS_1"/>
    <property type="match status" value="2"/>
</dbReference>
<feature type="repeat" description="WD" evidence="3">
    <location>
        <begin position="188"/>
        <end position="229"/>
    </location>
</feature>
<evidence type="ECO:0000256" key="1">
    <source>
        <dbReference type="ARBA" id="ARBA00022574"/>
    </source>
</evidence>
<feature type="repeat" description="WD" evidence="3">
    <location>
        <begin position="230"/>
        <end position="271"/>
    </location>
</feature>
<dbReference type="InterPro" id="IPR000157">
    <property type="entry name" value="TIR_dom"/>
</dbReference>
<keyword evidence="6" id="KW-1185">Reference proteome</keyword>
<dbReference type="SUPFAM" id="SSF50978">
    <property type="entry name" value="WD40 repeat-like"/>
    <property type="match status" value="1"/>
</dbReference>
<dbReference type="InterPro" id="IPR019775">
    <property type="entry name" value="WD40_repeat_CS"/>
</dbReference>
<evidence type="ECO:0000256" key="3">
    <source>
        <dbReference type="PROSITE-ProRule" id="PRU00221"/>
    </source>
</evidence>
<dbReference type="AlphaFoldDB" id="A0A917TT44"/>
<dbReference type="Pfam" id="PF13676">
    <property type="entry name" value="TIR_2"/>
    <property type="match status" value="1"/>
</dbReference>
<accession>A0A917TT44</accession>
<dbReference type="CDD" id="cd00200">
    <property type="entry name" value="WD40"/>
    <property type="match status" value="1"/>
</dbReference>
<proteinExistence type="predicted"/>
<dbReference type="PANTHER" id="PTHR19879">
    <property type="entry name" value="TRANSCRIPTION INITIATION FACTOR TFIID"/>
    <property type="match status" value="1"/>
</dbReference>
<dbReference type="RefSeq" id="WP_190251698.1">
    <property type="nucleotide sequence ID" value="NZ_BMPI01000020.1"/>
</dbReference>
<dbReference type="InterPro" id="IPR001680">
    <property type="entry name" value="WD40_rpt"/>
</dbReference>
<dbReference type="Proteomes" id="UP000642070">
    <property type="component" value="Unassembled WGS sequence"/>
</dbReference>
<dbReference type="PROSITE" id="PS50294">
    <property type="entry name" value="WD_REPEATS_REGION"/>
    <property type="match status" value="5"/>
</dbReference>
<sequence length="436" mass="46815">MGHVFISYCHADTAYVRGLDLHLTGSGLHVWYDDELQHGDAWRKVVEQQIDACDAFVVVMTPAAGQSEWVGREIDRAVAAGRPIRPILLEGAAFPRFTDVHYETVHNASMPGRRFLADLRRLAGYDDALADQVRPPAGRAQVPTRDLETAGGASSVVFSPDGFHVAAGTVDGPVHIWNALTGATVQRLAGHGGLVSTVAYRGDGRVLATGGWDATVRLWDSFTGKPIRTLEGHTQDVNALAFTADGTRIVSAGEDTLLRVWDVATGQREDLVVPHSEAILGLATDPAGRYLATASADRSVVLWDARQLRPVAMFTGHTDGVAAVAFSPDGGCLAAAGRDRTIRLWRLTDGSSTGQVLVGHTDKVWTVAFSHDSRHIASGADDRTVRVWDVATGRLVNTFADYGGQIWGVVFSPATWWLAVACGSRERAARILDLGP</sequence>
<reference evidence="5" key="2">
    <citation type="submission" date="2020-09" db="EMBL/GenBank/DDBJ databases">
        <authorList>
            <person name="Sun Q."/>
            <person name="Ohkuma M."/>
        </authorList>
    </citation>
    <scope>NUCLEOTIDE SEQUENCE</scope>
    <source>
        <strain evidence="5">JCM 19831</strain>
    </source>
</reference>
<dbReference type="PANTHER" id="PTHR19879:SF9">
    <property type="entry name" value="TRANSCRIPTION INITIATION FACTOR TFIID SUBUNIT 5"/>
    <property type="match status" value="1"/>
</dbReference>
<feature type="repeat" description="WD" evidence="3">
    <location>
        <begin position="155"/>
        <end position="187"/>
    </location>
</feature>
<evidence type="ECO:0000313" key="6">
    <source>
        <dbReference type="Proteomes" id="UP000642070"/>
    </source>
</evidence>
<feature type="repeat" description="WD" evidence="3">
    <location>
        <begin position="272"/>
        <end position="313"/>
    </location>
</feature>
<evidence type="ECO:0000313" key="5">
    <source>
        <dbReference type="EMBL" id="GGM37043.1"/>
    </source>
</evidence>
<keyword evidence="1 3" id="KW-0853">WD repeat</keyword>
<comment type="caution">
    <text evidence="5">The sequence shown here is derived from an EMBL/GenBank/DDBJ whole genome shotgun (WGS) entry which is preliminary data.</text>
</comment>
<organism evidence="5 6">
    <name type="scientific">Dactylosporangium sucinum</name>
    <dbReference type="NCBI Taxonomy" id="1424081"/>
    <lineage>
        <taxon>Bacteria</taxon>
        <taxon>Bacillati</taxon>
        <taxon>Actinomycetota</taxon>
        <taxon>Actinomycetes</taxon>
        <taxon>Micromonosporales</taxon>
        <taxon>Micromonosporaceae</taxon>
        <taxon>Dactylosporangium</taxon>
    </lineage>
</organism>
<dbReference type="GO" id="GO:0007165">
    <property type="term" value="P:signal transduction"/>
    <property type="evidence" value="ECO:0007669"/>
    <property type="project" value="InterPro"/>
</dbReference>
<feature type="domain" description="TIR" evidence="4">
    <location>
        <begin position="1"/>
        <end position="126"/>
    </location>
</feature>
<protein>
    <recommendedName>
        <fullName evidence="4">TIR domain-containing protein</fullName>
    </recommendedName>
</protein>
<dbReference type="Gene3D" id="3.40.50.10140">
    <property type="entry name" value="Toll/interleukin-1 receptor homology (TIR) domain"/>
    <property type="match status" value="1"/>
</dbReference>
<reference evidence="5" key="1">
    <citation type="journal article" date="2014" name="Int. J. Syst. Evol. Microbiol.">
        <title>Complete genome sequence of Corynebacterium casei LMG S-19264T (=DSM 44701T), isolated from a smear-ripened cheese.</title>
        <authorList>
            <consortium name="US DOE Joint Genome Institute (JGI-PGF)"/>
            <person name="Walter F."/>
            <person name="Albersmeier A."/>
            <person name="Kalinowski J."/>
            <person name="Ruckert C."/>
        </authorList>
    </citation>
    <scope>NUCLEOTIDE SEQUENCE</scope>
    <source>
        <strain evidence="5">JCM 19831</strain>
    </source>
</reference>
<dbReference type="PRINTS" id="PR00320">
    <property type="entry name" value="GPROTEINBRPT"/>
</dbReference>
<dbReference type="InterPro" id="IPR035897">
    <property type="entry name" value="Toll_tir_struct_dom_sf"/>
</dbReference>
<dbReference type="InterPro" id="IPR015943">
    <property type="entry name" value="WD40/YVTN_repeat-like_dom_sf"/>
</dbReference>
<dbReference type="SUPFAM" id="SSF52200">
    <property type="entry name" value="Toll/Interleukin receptor TIR domain"/>
    <property type="match status" value="1"/>
</dbReference>
<feature type="repeat" description="WD" evidence="3">
    <location>
        <begin position="314"/>
        <end position="355"/>
    </location>
</feature>
<dbReference type="Gene3D" id="2.130.10.10">
    <property type="entry name" value="YVTN repeat-like/Quinoprotein amine dehydrogenase"/>
    <property type="match status" value="3"/>
</dbReference>
<dbReference type="SMART" id="SM00255">
    <property type="entry name" value="TIR"/>
    <property type="match status" value="1"/>
</dbReference>
<dbReference type="InterPro" id="IPR036322">
    <property type="entry name" value="WD40_repeat_dom_sf"/>
</dbReference>
<keyword evidence="2" id="KW-0677">Repeat</keyword>
<dbReference type="SMART" id="SM00320">
    <property type="entry name" value="WD40"/>
    <property type="match status" value="7"/>
</dbReference>
<feature type="repeat" description="WD" evidence="3">
    <location>
        <begin position="357"/>
        <end position="398"/>
    </location>
</feature>
<evidence type="ECO:0000259" key="4">
    <source>
        <dbReference type="SMART" id="SM00255"/>
    </source>
</evidence>
<evidence type="ECO:0000256" key="2">
    <source>
        <dbReference type="ARBA" id="ARBA00022737"/>
    </source>
</evidence>
<dbReference type="Pfam" id="PF00400">
    <property type="entry name" value="WD40"/>
    <property type="match status" value="6"/>
</dbReference>
<dbReference type="InterPro" id="IPR020472">
    <property type="entry name" value="WD40_PAC1"/>
</dbReference>
<dbReference type="PROSITE" id="PS50082">
    <property type="entry name" value="WD_REPEATS_2"/>
    <property type="match status" value="6"/>
</dbReference>
<name>A0A917TT44_9ACTN</name>
<gene>
    <name evidence="5" type="ORF">GCM10007977_043100</name>
</gene>